<sequence>MANVPGAVGCGRAMSAAGSCLERYIGRVLHPARGPTPSRRMTELYIGNIWIGCHPARGSRAGRGAGRIWGSAPPCVSYAGRAAASPHRHEPAVAVERAAEEGGAAAIAELAFHRVAGAPADDVVGGDVRRPQAEALRRLVAADGGQLARGRVAGAARRFGADVLHLADAVAGASRGGGHGEPAAGADGDGNGDVAGPGLVGPVVEALQPGRLAVDEHPSAVVGPDIDASRTGGAEGRHLGLGRRGQPEGGQHQRGGGVDGPPAGLVGGNPGFAVVRHGRASLVHGGAPVVSRHSGNTEAWEGGALELARDILLIALSGPRSCAFAQDDNL</sequence>
<reference evidence="2" key="1">
    <citation type="submission" date="2016-08" db="EMBL/GenBank/DDBJ databases">
        <authorList>
            <person name="Seilhamer J.J."/>
        </authorList>
    </citation>
    <scope>NUCLEOTIDE SEQUENCE</scope>
    <source>
        <strain evidence="2">86</strain>
    </source>
</reference>
<dbReference type="AlphaFoldDB" id="A0A212LPS9"/>
<evidence type="ECO:0000256" key="1">
    <source>
        <dbReference type="SAM" id="MobiDB-lite"/>
    </source>
</evidence>
<proteinExistence type="predicted"/>
<feature type="region of interest" description="Disordered" evidence="1">
    <location>
        <begin position="221"/>
        <end position="263"/>
    </location>
</feature>
<gene>
    <name evidence="2" type="ORF">KL86PLE_90539</name>
</gene>
<name>A0A212LPS9_9HYPH</name>
<accession>A0A212LPS9</accession>
<protein>
    <submittedName>
        <fullName evidence="2">Uncharacterized protein</fullName>
    </submittedName>
</protein>
<organism evidence="2">
    <name type="scientific">uncultured Pleomorphomonas sp</name>
    <dbReference type="NCBI Taxonomy" id="442121"/>
    <lineage>
        <taxon>Bacteria</taxon>
        <taxon>Pseudomonadati</taxon>
        <taxon>Pseudomonadota</taxon>
        <taxon>Alphaproteobacteria</taxon>
        <taxon>Hyphomicrobiales</taxon>
        <taxon>Pleomorphomonadaceae</taxon>
        <taxon>Pleomorphomonas</taxon>
        <taxon>environmental samples</taxon>
    </lineage>
</organism>
<feature type="compositionally biased region" description="Gly residues" evidence="1">
    <location>
        <begin position="252"/>
        <end position="263"/>
    </location>
</feature>
<evidence type="ECO:0000313" key="2">
    <source>
        <dbReference type="EMBL" id="SCM79595.1"/>
    </source>
</evidence>
<dbReference type="EMBL" id="FMJD01000013">
    <property type="protein sequence ID" value="SCM79595.1"/>
    <property type="molecule type" value="Genomic_DNA"/>
</dbReference>